<keyword evidence="1" id="KW-0812">Transmembrane</keyword>
<dbReference type="SUPFAM" id="SSF82171">
    <property type="entry name" value="DPP6 N-terminal domain-like"/>
    <property type="match status" value="1"/>
</dbReference>
<keyword evidence="1" id="KW-1133">Transmembrane helix</keyword>
<dbReference type="InterPro" id="IPR011042">
    <property type="entry name" value="6-blade_b-propeller_TolB-like"/>
</dbReference>
<dbReference type="PANTHER" id="PTHR36842">
    <property type="entry name" value="PROTEIN TOLB HOMOLOG"/>
    <property type="match status" value="1"/>
</dbReference>
<feature type="transmembrane region" description="Helical" evidence="1">
    <location>
        <begin position="69"/>
        <end position="92"/>
    </location>
</feature>
<comment type="caution">
    <text evidence="2">The sequence shown here is derived from an EMBL/GenBank/DDBJ whole genome shotgun (WGS) entry which is preliminary data.</text>
</comment>
<keyword evidence="1" id="KW-0472">Membrane</keyword>
<dbReference type="Gene3D" id="2.120.10.30">
    <property type="entry name" value="TolB, C-terminal domain"/>
    <property type="match status" value="1"/>
</dbReference>
<dbReference type="PANTHER" id="PTHR36842:SF1">
    <property type="entry name" value="PROTEIN TOLB"/>
    <property type="match status" value="1"/>
</dbReference>
<keyword evidence="3" id="KW-1185">Reference proteome</keyword>
<sequence>MDESRPKWVDDLRRVHEQLPADLDFKKQLRHKLITEAGRAPNVDAQDAQADEPRLRLQMKQARKGRRRLAAIWGSAGLIGAIAAIVFILNVLTGPAVSRVHADKLLVQLQWSSAKSLGTEPSTAAAIDASTTYYAVPGQGIYRQSGLSYTKLVDGNIAELALSPSGEQLAYVIGHDIFVLNVSTLQSRTAAAAPESSTAIRSLAWSPDESKLAFVRDDPATVLVAEADLNKGTQTVIGKGASPSYTKDGKQMLYEKNDRIYVRELASKEERLWSEGRRPVVSPDGQYVLYVRSGGELQMEDVWIADLDRQTEQQVTHNEAIDAWENGKLKEGSLQPYFRVGNLAWSRDGREIGMYQIKETNQLSRDFVRYTLSTTELAPEEVVGKAIEALIYRDERYAHSFFSYDPGYLKGTSPRQVGYTIVDKAKDKQGKWTVTANMDYASQDPYYSVRTMAFTLTKYERGYRIDDMREEDSTTIAAWARGREVVTTVNDQRGELLFALTDVPADKGWTNEEVEHMVYRITENRKRVWFLIKQTKADDDSVRLRLMSFDRDSGQFQALGSLEGESRSVMMLVDESGKNVVVELERDNAKFDIAIVPVPASQPDGKPIYLSGLLEGPAYTDISTRFWKAGKLVFFVEWEGRDVFLEYSAE</sequence>
<organism evidence="2 3">
    <name type="scientific">Paenibacillus hodogayensis</name>
    <dbReference type="NCBI Taxonomy" id="279208"/>
    <lineage>
        <taxon>Bacteria</taxon>
        <taxon>Bacillati</taxon>
        <taxon>Bacillota</taxon>
        <taxon>Bacilli</taxon>
        <taxon>Bacillales</taxon>
        <taxon>Paenibacillaceae</taxon>
        <taxon>Paenibacillus</taxon>
    </lineage>
</organism>
<accession>A0ABV5W309</accession>
<reference evidence="2 3" key="1">
    <citation type="submission" date="2024-09" db="EMBL/GenBank/DDBJ databases">
        <authorList>
            <person name="Sun Q."/>
            <person name="Mori K."/>
        </authorList>
    </citation>
    <scope>NUCLEOTIDE SEQUENCE [LARGE SCALE GENOMIC DNA]</scope>
    <source>
        <strain evidence="2 3">JCM 12520</strain>
    </source>
</reference>
<name>A0ABV5W309_9BACL</name>
<dbReference type="Proteomes" id="UP001589619">
    <property type="component" value="Unassembled WGS sequence"/>
</dbReference>
<proteinExistence type="predicted"/>
<gene>
    <name evidence="2" type="ORF">ACFFNY_25465</name>
</gene>
<evidence type="ECO:0000256" key="1">
    <source>
        <dbReference type="SAM" id="Phobius"/>
    </source>
</evidence>
<protein>
    <recommendedName>
        <fullName evidence="4">Peptidase S9</fullName>
    </recommendedName>
</protein>
<evidence type="ECO:0000313" key="3">
    <source>
        <dbReference type="Proteomes" id="UP001589619"/>
    </source>
</evidence>
<evidence type="ECO:0008006" key="4">
    <source>
        <dbReference type="Google" id="ProtNLM"/>
    </source>
</evidence>
<dbReference type="RefSeq" id="WP_344909121.1">
    <property type="nucleotide sequence ID" value="NZ_BAAAYO010000007.1"/>
</dbReference>
<dbReference type="EMBL" id="JBHMAG010000017">
    <property type="protein sequence ID" value="MFB9754936.1"/>
    <property type="molecule type" value="Genomic_DNA"/>
</dbReference>
<evidence type="ECO:0000313" key="2">
    <source>
        <dbReference type="EMBL" id="MFB9754936.1"/>
    </source>
</evidence>